<dbReference type="Proteomes" id="UP000832034">
    <property type="component" value="Chromosome"/>
</dbReference>
<evidence type="ECO:0000256" key="1">
    <source>
        <dbReference type="ARBA" id="ARBA00006484"/>
    </source>
</evidence>
<dbReference type="InterPro" id="IPR020904">
    <property type="entry name" value="Sc_DH/Rdtase_CS"/>
</dbReference>
<keyword evidence="4" id="KW-1185">Reference proteome</keyword>
<reference evidence="3" key="1">
    <citation type="submission" date="2021-12" db="EMBL/GenBank/DDBJ databases">
        <authorList>
            <person name="Veyrier F.J."/>
        </authorList>
    </citation>
    <scope>NUCLEOTIDE SEQUENCE</scope>
    <source>
        <strain evidence="3">SAG 1488-6</strain>
    </source>
</reference>
<evidence type="ECO:0000313" key="4">
    <source>
        <dbReference type="Proteomes" id="UP000832034"/>
    </source>
</evidence>
<organism evidence="3 4">
    <name type="scientific">Vitreoscilla stercoraria</name>
    <dbReference type="NCBI Taxonomy" id="61"/>
    <lineage>
        <taxon>Bacteria</taxon>
        <taxon>Pseudomonadati</taxon>
        <taxon>Pseudomonadota</taxon>
        <taxon>Betaproteobacteria</taxon>
        <taxon>Neisseriales</taxon>
        <taxon>Neisseriaceae</taxon>
        <taxon>Vitreoscilla</taxon>
    </lineage>
</organism>
<comment type="similarity">
    <text evidence="1 2">Belongs to the short-chain dehydrogenases/reductases (SDR) family.</text>
</comment>
<dbReference type="InterPro" id="IPR036291">
    <property type="entry name" value="NAD(P)-bd_dom_sf"/>
</dbReference>
<evidence type="ECO:0000313" key="3">
    <source>
        <dbReference type="EMBL" id="UOO91397.1"/>
    </source>
</evidence>
<dbReference type="PRINTS" id="PR00080">
    <property type="entry name" value="SDRFAMILY"/>
</dbReference>
<name>A0ABY4E7G4_VITST</name>
<gene>
    <name evidence="3" type="ORF">LVJ81_06885</name>
</gene>
<proteinExistence type="inferred from homology"/>
<dbReference type="PROSITE" id="PS00061">
    <property type="entry name" value="ADH_SHORT"/>
    <property type="match status" value="1"/>
</dbReference>
<dbReference type="PRINTS" id="PR00081">
    <property type="entry name" value="GDHRDH"/>
</dbReference>
<dbReference type="CDD" id="cd05233">
    <property type="entry name" value="SDR_c"/>
    <property type="match status" value="1"/>
</dbReference>
<sequence length="264" mass="28432">MQISLKNKIALVTSATAGIGFAIARGLAQSGANVVITGRHQDKINQAVNQIKADIADAQITGLALNAATAEGCQKIIQSLPQVDILINNLGIYGTCEFAEITDEQWFEFFETNIMSGVRLSRHYMKGMKSQGWGRIQFISSESAFNIPADMVHYGMTKSAMQGVSRGLAKALAGTGVTVNTVLPGPTRTEGAVIMIENIAKQQGITSVEAEKYFIEKHRNSSIIRRFTEPREIANMVVYIASEQASATTGAALRVEGGIIDSIH</sequence>
<evidence type="ECO:0000256" key="2">
    <source>
        <dbReference type="RuleBase" id="RU000363"/>
    </source>
</evidence>
<dbReference type="Gene3D" id="3.40.50.720">
    <property type="entry name" value="NAD(P)-binding Rossmann-like Domain"/>
    <property type="match status" value="1"/>
</dbReference>
<protein>
    <submittedName>
        <fullName evidence="3">SDR family oxidoreductase</fullName>
    </submittedName>
</protein>
<dbReference type="EMBL" id="CP091512">
    <property type="protein sequence ID" value="UOO91397.1"/>
    <property type="molecule type" value="Genomic_DNA"/>
</dbReference>
<dbReference type="SUPFAM" id="SSF51735">
    <property type="entry name" value="NAD(P)-binding Rossmann-fold domains"/>
    <property type="match status" value="1"/>
</dbReference>
<accession>A0ABY4E7G4</accession>
<reference evidence="3" key="2">
    <citation type="journal article" date="2022" name="Res Sq">
        <title>Evolution of multicellular longitudinally dividing oral cavity symbionts (Neisseriaceae).</title>
        <authorList>
            <person name="Nyongesa S."/>
            <person name="Weber P."/>
            <person name="Bernet E."/>
            <person name="Pullido F."/>
            <person name="Nieckarz M."/>
            <person name="Delaby M."/>
            <person name="Nieves C."/>
            <person name="Viehboeck T."/>
            <person name="Krause N."/>
            <person name="Rivera-Millot A."/>
            <person name="Nakamura A."/>
            <person name="Vischer N."/>
            <person name="VanNieuwenhze M."/>
            <person name="Brun Y."/>
            <person name="Cava F."/>
            <person name="Bulgheresi S."/>
            <person name="Veyrier F."/>
        </authorList>
    </citation>
    <scope>NUCLEOTIDE SEQUENCE</scope>
    <source>
        <strain evidence="3">SAG 1488-6</strain>
    </source>
</reference>
<dbReference type="InterPro" id="IPR002347">
    <property type="entry name" value="SDR_fam"/>
</dbReference>
<dbReference type="RefSeq" id="WP_019958995.1">
    <property type="nucleotide sequence ID" value="NZ_CP091512.1"/>
</dbReference>
<dbReference type="Pfam" id="PF00106">
    <property type="entry name" value="adh_short"/>
    <property type="match status" value="1"/>
</dbReference>
<dbReference type="InterPro" id="IPR050259">
    <property type="entry name" value="SDR"/>
</dbReference>
<dbReference type="PANTHER" id="PTHR42879">
    <property type="entry name" value="3-OXOACYL-(ACYL-CARRIER-PROTEIN) REDUCTASE"/>
    <property type="match status" value="1"/>
</dbReference>